<dbReference type="InterPro" id="IPR016035">
    <property type="entry name" value="Acyl_Trfase/lysoPLipase"/>
</dbReference>
<keyword evidence="2" id="KW-0808">Transferase</keyword>
<feature type="domain" description="Malonyl-CoA:ACP transacylase (MAT)" evidence="5">
    <location>
        <begin position="111"/>
        <end position="444"/>
    </location>
</feature>
<dbReference type="InterPro" id="IPR050858">
    <property type="entry name" value="Mal-CoA-ACP_Trans/PKS_FabD"/>
</dbReference>
<dbReference type="InterPro" id="IPR001227">
    <property type="entry name" value="Ac_transferase_dom_sf"/>
</dbReference>
<name>A0A1B7P1B0_9EURO</name>
<sequence>MRLFGGYTESLPNVASSRPRIPELASFNFPPIHKITILLPTILDGRAAFIRHSLFMVSLLFNSLRLATRSQTKLPRCHSLSSSGHHISRADSMILSRSPTGRSVALHTALFFPGHGVQRVGMTIPWLEAFPSIVKPFLEELDSSLNFRLSTIISHGPNSNLNMTENSQPAIMAMSILILRVLHEHFGFNTKARVDVTLGHSLGEYAALVAGGYLKFGPALKMVRRRAEIMAQCTADARKLTGETYGMVALVCEPDRLTDLIATIQEFLDHNTQGSNDDLSYELAPIQEVSIANINSKNQIALSGSIEQIKHLLIQLRQFSGHDPRAVRLKSESPFHSPVMKPAADYMRQALEHVDIQFSTSIPCISNVSGIPFQSKEDLKDLLSRQCVETVRWWDSIRYLDQERAVKRWIGIGPGKVGRNLVGKEVGKVSTRGGGVWAVCDPREIEQILSDLNKSEENNAFN</sequence>
<dbReference type="GO" id="GO:0005739">
    <property type="term" value="C:mitochondrion"/>
    <property type="evidence" value="ECO:0007669"/>
    <property type="project" value="TreeGrafter"/>
</dbReference>
<evidence type="ECO:0000256" key="4">
    <source>
        <dbReference type="ARBA" id="ARBA00048462"/>
    </source>
</evidence>
<dbReference type="EC" id="2.3.1.39" evidence="1"/>
<dbReference type="Gene3D" id="3.40.366.10">
    <property type="entry name" value="Malonyl-Coenzyme A Acyl Carrier Protein, domain 2"/>
    <property type="match status" value="1"/>
</dbReference>
<evidence type="ECO:0000256" key="3">
    <source>
        <dbReference type="ARBA" id="ARBA00023315"/>
    </source>
</evidence>
<dbReference type="InterPro" id="IPR016036">
    <property type="entry name" value="Malonyl_transacylase_ACP-bd"/>
</dbReference>
<dbReference type="SMART" id="SM00827">
    <property type="entry name" value="PKS_AT"/>
    <property type="match status" value="1"/>
</dbReference>
<accession>A0A1B7P1B0</accession>
<gene>
    <name evidence="6" type="ORF">ACJ72_03009</name>
</gene>
<dbReference type="SUPFAM" id="SSF52151">
    <property type="entry name" value="FabD/lysophospholipase-like"/>
    <property type="match status" value="1"/>
</dbReference>
<dbReference type="OrthoDB" id="541883at2759"/>
<evidence type="ECO:0000313" key="6">
    <source>
        <dbReference type="EMBL" id="OAX82647.1"/>
    </source>
</evidence>
<dbReference type="GO" id="GO:0006633">
    <property type="term" value="P:fatty acid biosynthetic process"/>
    <property type="evidence" value="ECO:0007669"/>
    <property type="project" value="TreeGrafter"/>
</dbReference>
<dbReference type="STRING" id="1658172.A0A1B7P1B0"/>
<dbReference type="Pfam" id="PF00698">
    <property type="entry name" value="Acyl_transf_1"/>
    <property type="match status" value="1"/>
</dbReference>
<dbReference type="InterPro" id="IPR014043">
    <property type="entry name" value="Acyl_transferase_dom"/>
</dbReference>
<protein>
    <recommendedName>
        <fullName evidence="1">[acyl-carrier-protein] S-malonyltransferase</fullName>
        <ecNumber evidence="1">2.3.1.39</ecNumber>
    </recommendedName>
</protein>
<dbReference type="GO" id="GO:0004314">
    <property type="term" value="F:[acyl-carrier-protein] S-malonyltransferase activity"/>
    <property type="evidence" value="ECO:0007669"/>
    <property type="project" value="UniProtKB-EC"/>
</dbReference>
<keyword evidence="7" id="KW-1185">Reference proteome</keyword>
<evidence type="ECO:0000256" key="1">
    <source>
        <dbReference type="ARBA" id="ARBA00013258"/>
    </source>
</evidence>
<proteinExistence type="predicted"/>
<dbReference type="PANTHER" id="PTHR42681:SF1">
    <property type="entry name" value="MALONYL-COA-ACYL CARRIER PROTEIN TRANSACYLASE, MITOCHONDRIAL"/>
    <property type="match status" value="1"/>
</dbReference>
<dbReference type="AlphaFoldDB" id="A0A1B7P1B0"/>
<evidence type="ECO:0000313" key="7">
    <source>
        <dbReference type="Proteomes" id="UP000091918"/>
    </source>
</evidence>
<keyword evidence="3" id="KW-0012">Acyltransferase</keyword>
<reference evidence="6 7" key="1">
    <citation type="submission" date="2015-07" db="EMBL/GenBank/DDBJ databases">
        <title>Emmonsia species relationships and genome sequence.</title>
        <authorList>
            <person name="Cuomo C.A."/>
            <person name="Schwartz I.S."/>
            <person name="Kenyon C."/>
            <person name="de Hoog G.S."/>
            <person name="Govender N.P."/>
            <person name="Botha A."/>
            <person name="Moreno L."/>
            <person name="de Vries M."/>
            <person name="Munoz J.F."/>
            <person name="Stielow J.B."/>
        </authorList>
    </citation>
    <scope>NUCLEOTIDE SEQUENCE [LARGE SCALE GENOMIC DNA]</scope>
    <source>
        <strain evidence="6 7">CBS 136260</strain>
    </source>
</reference>
<comment type="catalytic activity">
    <reaction evidence="4">
        <text>holo-[ACP] + malonyl-CoA = malonyl-[ACP] + CoA</text>
        <dbReference type="Rhea" id="RHEA:41792"/>
        <dbReference type="Rhea" id="RHEA-COMP:9623"/>
        <dbReference type="Rhea" id="RHEA-COMP:9685"/>
        <dbReference type="ChEBI" id="CHEBI:57287"/>
        <dbReference type="ChEBI" id="CHEBI:57384"/>
        <dbReference type="ChEBI" id="CHEBI:64479"/>
        <dbReference type="ChEBI" id="CHEBI:78449"/>
        <dbReference type="EC" id="2.3.1.39"/>
    </reaction>
</comment>
<organism evidence="6 7">
    <name type="scientific">Emergomyces africanus</name>
    <dbReference type="NCBI Taxonomy" id="1955775"/>
    <lineage>
        <taxon>Eukaryota</taxon>
        <taxon>Fungi</taxon>
        <taxon>Dikarya</taxon>
        <taxon>Ascomycota</taxon>
        <taxon>Pezizomycotina</taxon>
        <taxon>Eurotiomycetes</taxon>
        <taxon>Eurotiomycetidae</taxon>
        <taxon>Onygenales</taxon>
        <taxon>Ajellomycetaceae</taxon>
        <taxon>Emergomyces</taxon>
    </lineage>
</organism>
<dbReference type="PANTHER" id="PTHR42681">
    <property type="entry name" value="MALONYL-COA-ACYL CARRIER PROTEIN TRANSACYLASE, MITOCHONDRIAL"/>
    <property type="match status" value="1"/>
</dbReference>
<dbReference type="SUPFAM" id="SSF55048">
    <property type="entry name" value="Probable ACP-binding domain of malonyl-CoA ACP transacylase"/>
    <property type="match status" value="1"/>
</dbReference>
<evidence type="ECO:0000259" key="5">
    <source>
        <dbReference type="SMART" id="SM00827"/>
    </source>
</evidence>
<dbReference type="Proteomes" id="UP000091918">
    <property type="component" value="Unassembled WGS sequence"/>
</dbReference>
<evidence type="ECO:0000256" key="2">
    <source>
        <dbReference type="ARBA" id="ARBA00022679"/>
    </source>
</evidence>
<comment type="caution">
    <text evidence="6">The sequence shown here is derived from an EMBL/GenBank/DDBJ whole genome shotgun (WGS) entry which is preliminary data.</text>
</comment>
<dbReference type="Gene3D" id="3.30.70.250">
    <property type="entry name" value="Malonyl-CoA ACP transacylase, ACP-binding"/>
    <property type="match status" value="1"/>
</dbReference>
<dbReference type="EMBL" id="LGUA01000276">
    <property type="protein sequence ID" value="OAX82647.1"/>
    <property type="molecule type" value="Genomic_DNA"/>
</dbReference>